<sequence length="116" mass="13449">MADEKRYSLNDIFSILHECTQILNNPVTVVAEDESGKQNYTNMTMSEFIAMSVGHEMTWDMSRLTTGDGTTMAKKDEVMEAMKENYFDEVAYPVYENFGLIQPRRGGKRKTRRLHR</sequence>
<proteinExistence type="predicted"/>
<reference evidence="1" key="1">
    <citation type="journal article" date="2020" name="Nature">
        <title>Giant virus diversity and host interactions through global metagenomics.</title>
        <authorList>
            <person name="Schulz F."/>
            <person name="Roux S."/>
            <person name="Paez-Espino D."/>
            <person name="Jungbluth S."/>
            <person name="Walsh D.A."/>
            <person name="Denef V.J."/>
            <person name="McMahon K.D."/>
            <person name="Konstantinidis K.T."/>
            <person name="Eloe-Fadrosh E.A."/>
            <person name="Kyrpides N.C."/>
            <person name="Woyke T."/>
        </authorList>
    </citation>
    <scope>NUCLEOTIDE SEQUENCE</scope>
    <source>
        <strain evidence="1">GVMAG-S-3300013286-35</strain>
    </source>
</reference>
<protein>
    <submittedName>
        <fullName evidence="1">Uncharacterized protein</fullName>
    </submittedName>
</protein>
<dbReference type="EMBL" id="MN740993">
    <property type="protein sequence ID" value="QHU21947.1"/>
    <property type="molecule type" value="Genomic_DNA"/>
</dbReference>
<name>A0A6C0KZ53_9ZZZZ</name>
<evidence type="ECO:0000313" key="1">
    <source>
        <dbReference type="EMBL" id="QHU21947.1"/>
    </source>
</evidence>
<organism evidence="1">
    <name type="scientific">viral metagenome</name>
    <dbReference type="NCBI Taxonomy" id="1070528"/>
    <lineage>
        <taxon>unclassified sequences</taxon>
        <taxon>metagenomes</taxon>
        <taxon>organismal metagenomes</taxon>
    </lineage>
</organism>
<dbReference type="AlphaFoldDB" id="A0A6C0KZ53"/>
<accession>A0A6C0KZ53</accession>